<reference evidence="1" key="1">
    <citation type="submission" date="2020-05" db="EMBL/GenBank/DDBJ databases">
        <title>Large-scale comparative analyses of tick genomes elucidate their genetic diversity and vector capacities.</title>
        <authorList>
            <person name="Jia N."/>
            <person name="Wang J."/>
            <person name="Shi W."/>
            <person name="Du L."/>
            <person name="Sun Y."/>
            <person name="Zhan W."/>
            <person name="Jiang J."/>
            <person name="Wang Q."/>
            <person name="Zhang B."/>
            <person name="Ji P."/>
            <person name="Sakyi L.B."/>
            <person name="Cui X."/>
            <person name="Yuan T."/>
            <person name="Jiang B."/>
            <person name="Yang W."/>
            <person name="Lam T.T.-Y."/>
            <person name="Chang Q."/>
            <person name="Ding S."/>
            <person name="Wang X."/>
            <person name="Zhu J."/>
            <person name="Ruan X."/>
            <person name="Zhao L."/>
            <person name="Wei J."/>
            <person name="Que T."/>
            <person name="Du C."/>
            <person name="Cheng J."/>
            <person name="Dai P."/>
            <person name="Han X."/>
            <person name="Huang E."/>
            <person name="Gao Y."/>
            <person name="Liu J."/>
            <person name="Shao H."/>
            <person name="Ye R."/>
            <person name="Li L."/>
            <person name="Wei W."/>
            <person name="Wang X."/>
            <person name="Wang C."/>
            <person name="Yang T."/>
            <person name="Huo Q."/>
            <person name="Li W."/>
            <person name="Guo W."/>
            <person name="Chen H."/>
            <person name="Zhou L."/>
            <person name="Ni X."/>
            <person name="Tian J."/>
            <person name="Zhou Y."/>
            <person name="Sheng Y."/>
            <person name="Liu T."/>
            <person name="Pan Y."/>
            <person name="Xia L."/>
            <person name="Li J."/>
            <person name="Zhao F."/>
            <person name="Cao W."/>
        </authorList>
    </citation>
    <scope>NUCLEOTIDE SEQUENCE</scope>
    <source>
        <strain evidence="1">Dsil-2018</strain>
    </source>
</reference>
<name>A0ACB8E3J3_DERSI</name>
<dbReference type="EMBL" id="CM023470">
    <property type="protein sequence ID" value="KAH7981262.1"/>
    <property type="molecule type" value="Genomic_DNA"/>
</dbReference>
<dbReference type="Proteomes" id="UP000821865">
    <property type="component" value="Chromosome 1"/>
</dbReference>
<evidence type="ECO:0000313" key="2">
    <source>
        <dbReference type="Proteomes" id="UP000821865"/>
    </source>
</evidence>
<organism evidence="1 2">
    <name type="scientific">Dermacentor silvarum</name>
    <name type="common">Tick</name>
    <dbReference type="NCBI Taxonomy" id="543639"/>
    <lineage>
        <taxon>Eukaryota</taxon>
        <taxon>Metazoa</taxon>
        <taxon>Ecdysozoa</taxon>
        <taxon>Arthropoda</taxon>
        <taxon>Chelicerata</taxon>
        <taxon>Arachnida</taxon>
        <taxon>Acari</taxon>
        <taxon>Parasitiformes</taxon>
        <taxon>Ixodida</taxon>
        <taxon>Ixodoidea</taxon>
        <taxon>Ixodidae</taxon>
        <taxon>Rhipicephalinae</taxon>
        <taxon>Dermacentor</taxon>
    </lineage>
</organism>
<gene>
    <name evidence="1" type="ORF">HPB49_022787</name>
</gene>
<keyword evidence="2" id="KW-1185">Reference proteome</keyword>
<sequence>MNPNAAYVDYGFSGGQCRRRYDVNVGILNVHFFWCHSICAPRRFLVRKYHSAAPVNVVCQRITLHKKGKPGSIHPPLITIGYAEASRDAYEQNAKLPLSFSITYSSDFNQAAQDMPIALGVLSAFAILWACIQTWSWTRRSGKVSINIVTLVKLIIYTCSSLSSIFFVVVLCTCLNWLLMYKLQDVVHMLLPSQHQENGVKLYITFYLLHVVFLQSSADIFFLDWERPHATSRIPRPGRKEAPRLSLAGDGSQATGLGDASSNCSSVVVADHKGGESATAVSIWRSYFVANEWCELQCHRRVSLSLQLLALLLLLKARIGLGLEYVALASPESYYSRTVKNADIPFSAACRFALSASLYLLIALFQVVLQKFIYERFYEDKLQHFIDLCSVSNISVVIFVQPKFGYYIHGRSAQGHADVSMKEMHELLRREEEDLCGHRGLLPDTEQQTFQMTLPVHIYEQYCRMRRPLSTYTQAPDRMQNADGHLSRVNIDTVVNTYNVVTKFLCAFLDHSLKDVDYTVKDRTVLEKLLDIEFNDIVDRGFFYNVDCLLHNDASVVVGLIDNKLEAFCANVPETVVSACSSWG</sequence>
<protein>
    <submittedName>
        <fullName evidence="1">Uncharacterized protein</fullName>
    </submittedName>
</protein>
<evidence type="ECO:0000313" key="1">
    <source>
        <dbReference type="EMBL" id="KAH7981262.1"/>
    </source>
</evidence>
<accession>A0ACB8E3J3</accession>
<proteinExistence type="predicted"/>
<comment type="caution">
    <text evidence="1">The sequence shown here is derived from an EMBL/GenBank/DDBJ whole genome shotgun (WGS) entry which is preliminary data.</text>
</comment>